<dbReference type="AlphaFoldDB" id="A0AA35TXA5"/>
<keyword evidence="2" id="KW-1185">Reference proteome</keyword>
<dbReference type="EMBL" id="CASHTH010004288">
    <property type="protein sequence ID" value="CAI8055592.1"/>
    <property type="molecule type" value="Genomic_DNA"/>
</dbReference>
<gene>
    <name evidence="1" type="ORF">GBAR_LOCUS30331</name>
</gene>
<proteinExistence type="predicted"/>
<feature type="non-terminal residue" evidence="1">
    <location>
        <position position="60"/>
    </location>
</feature>
<comment type="caution">
    <text evidence="1">The sequence shown here is derived from an EMBL/GenBank/DDBJ whole genome shotgun (WGS) entry which is preliminary data.</text>
</comment>
<name>A0AA35TXA5_GEOBA</name>
<evidence type="ECO:0000313" key="2">
    <source>
        <dbReference type="Proteomes" id="UP001174909"/>
    </source>
</evidence>
<feature type="non-terminal residue" evidence="1">
    <location>
        <position position="1"/>
    </location>
</feature>
<protein>
    <submittedName>
        <fullName evidence="1">Uncharacterized protein</fullName>
    </submittedName>
</protein>
<organism evidence="1 2">
    <name type="scientific">Geodia barretti</name>
    <name type="common">Barrett's horny sponge</name>
    <dbReference type="NCBI Taxonomy" id="519541"/>
    <lineage>
        <taxon>Eukaryota</taxon>
        <taxon>Metazoa</taxon>
        <taxon>Porifera</taxon>
        <taxon>Demospongiae</taxon>
        <taxon>Heteroscleromorpha</taxon>
        <taxon>Tetractinellida</taxon>
        <taxon>Astrophorina</taxon>
        <taxon>Geodiidae</taxon>
        <taxon>Geodia</taxon>
    </lineage>
</organism>
<reference evidence="1" key="1">
    <citation type="submission" date="2023-03" db="EMBL/GenBank/DDBJ databases">
        <authorList>
            <person name="Steffen K."/>
            <person name="Cardenas P."/>
        </authorList>
    </citation>
    <scope>NUCLEOTIDE SEQUENCE</scope>
</reference>
<sequence length="60" mass="6968">SWLFRSPYNNRLFFCTSCRDKKGNGNTLFVLLTTMAALPKPTISRLRFLEVSPSRNQLFL</sequence>
<dbReference type="Proteomes" id="UP001174909">
    <property type="component" value="Unassembled WGS sequence"/>
</dbReference>
<accession>A0AA35TXA5</accession>
<evidence type="ECO:0000313" key="1">
    <source>
        <dbReference type="EMBL" id="CAI8055592.1"/>
    </source>
</evidence>